<gene>
    <name evidence="8" type="ORF">SAMN05444401_2773</name>
</gene>
<dbReference type="InterPro" id="IPR024449">
    <property type="entry name" value="Anti-sigma_RsgI_N"/>
</dbReference>
<evidence type="ECO:0000313" key="9">
    <source>
        <dbReference type="Proteomes" id="UP000184080"/>
    </source>
</evidence>
<dbReference type="EMBL" id="FQZO01000004">
    <property type="protein sequence ID" value="SHJ32725.1"/>
    <property type="molecule type" value="Genomic_DNA"/>
</dbReference>
<accession>A0A1M6IE47</accession>
<keyword evidence="3 6" id="KW-0812">Transmembrane</keyword>
<keyword evidence="2" id="KW-1003">Cell membrane</keyword>
<evidence type="ECO:0000256" key="5">
    <source>
        <dbReference type="ARBA" id="ARBA00023136"/>
    </source>
</evidence>
<feature type="domain" description="RsgI N-terminal anti-sigma" evidence="7">
    <location>
        <begin position="153"/>
        <end position="200"/>
    </location>
</feature>
<dbReference type="InterPro" id="IPR055431">
    <property type="entry name" value="RsgI_M"/>
</dbReference>
<evidence type="ECO:0000256" key="6">
    <source>
        <dbReference type="SAM" id="Phobius"/>
    </source>
</evidence>
<keyword evidence="9" id="KW-1185">Reference proteome</keyword>
<keyword evidence="4 6" id="KW-1133">Transmembrane helix</keyword>
<evidence type="ECO:0000313" key="8">
    <source>
        <dbReference type="EMBL" id="SHJ32725.1"/>
    </source>
</evidence>
<evidence type="ECO:0000256" key="1">
    <source>
        <dbReference type="ARBA" id="ARBA00004162"/>
    </source>
</evidence>
<organism evidence="8 9">
    <name type="scientific">Clostridium amylolyticum</name>
    <dbReference type="NCBI Taxonomy" id="1121298"/>
    <lineage>
        <taxon>Bacteria</taxon>
        <taxon>Bacillati</taxon>
        <taxon>Bacillota</taxon>
        <taxon>Clostridia</taxon>
        <taxon>Eubacteriales</taxon>
        <taxon>Clostridiaceae</taxon>
        <taxon>Clostridium</taxon>
    </lineage>
</organism>
<evidence type="ECO:0000259" key="7">
    <source>
        <dbReference type="PROSITE" id="PS51849"/>
    </source>
</evidence>
<reference evidence="8 9" key="1">
    <citation type="submission" date="2016-11" db="EMBL/GenBank/DDBJ databases">
        <authorList>
            <person name="Jaros S."/>
            <person name="Januszkiewicz K."/>
            <person name="Wedrychowicz H."/>
        </authorList>
    </citation>
    <scope>NUCLEOTIDE SEQUENCE [LARGE SCALE GENOMIC DNA]</scope>
    <source>
        <strain evidence="8 9">DSM 21864</strain>
    </source>
</reference>
<dbReference type="AlphaFoldDB" id="A0A1M6IE47"/>
<dbReference type="STRING" id="1121298.SAMN05444401_2773"/>
<dbReference type="Pfam" id="PF12791">
    <property type="entry name" value="RsgI_N"/>
    <property type="match status" value="1"/>
</dbReference>
<dbReference type="RefSeq" id="WP_073007747.1">
    <property type="nucleotide sequence ID" value="NZ_FQZO01000004.1"/>
</dbReference>
<dbReference type="PROSITE" id="PS51849">
    <property type="entry name" value="RSGI_N"/>
    <property type="match status" value="1"/>
</dbReference>
<feature type="transmembrane region" description="Helical" evidence="6">
    <location>
        <begin position="204"/>
        <end position="224"/>
    </location>
</feature>
<comment type="subcellular location">
    <subcellularLocation>
        <location evidence="1">Cell membrane</location>
        <topology evidence="1">Single-pass membrane protein</topology>
    </subcellularLocation>
</comment>
<evidence type="ECO:0000256" key="4">
    <source>
        <dbReference type="ARBA" id="ARBA00022989"/>
    </source>
</evidence>
<evidence type="ECO:0000256" key="3">
    <source>
        <dbReference type="ARBA" id="ARBA00022692"/>
    </source>
</evidence>
<sequence length="334" mass="38115">MNYNFILQKNKYSFSYSPPIALVDEKLANERAKEISFFIRELQLYGVTLKDLYKSTPSFTEKNQLLNVTLAISKEESFIREFKAVRKLNIKRLNKYTEIPKRHLEKWSSYLIAYILLFSNTAYDKITKYITIQLNDDPSNSLALYSPNSIEINTGIVLETSNNNAVILTYHGEFLNIKTTDNPDLGTVSSGDLKKSLVDFKVPIALIVFACVVFLLFGFTYYNISKSTVIVHHKSDYIITVNNLNRVIKVTSSTNKGRDILKSSKMKHKNIDNAILSLLQDMEKNNILITNDTITFIVSGSALDYNSLTKSETYLTDKKINVEINNSGRNHTIK</sequence>
<dbReference type="Proteomes" id="UP000184080">
    <property type="component" value="Unassembled WGS sequence"/>
</dbReference>
<name>A0A1M6IE47_9CLOT</name>
<protein>
    <recommendedName>
        <fullName evidence="7">RsgI N-terminal anti-sigma domain-containing protein</fullName>
    </recommendedName>
</protein>
<proteinExistence type="predicted"/>
<evidence type="ECO:0000256" key="2">
    <source>
        <dbReference type="ARBA" id="ARBA00022475"/>
    </source>
</evidence>
<dbReference type="Pfam" id="PF23750">
    <property type="entry name" value="RsgI_M"/>
    <property type="match status" value="1"/>
</dbReference>
<keyword evidence="5 6" id="KW-0472">Membrane</keyword>
<dbReference type="OrthoDB" id="1899922at2"/>
<dbReference type="GO" id="GO:0005886">
    <property type="term" value="C:plasma membrane"/>
    <property type="evidence" value="ECO:0007669"/>
    <property type="project" value="UniProtKB-SubCell"/>
</dbReference>